<dbReference type="Gene3D" id="3.30.200.20">
    <property type="entry name" value="Phosphorylase Kinase, domain 1"/>
    <property type="match status" value="1"/>
</dbReference>
<dbReference type="EC" id="2.7.11.1" evidence="1"/>
<dbReference type="GO" id="GO:0005524">
    <property type="term" value="F:ATP binding"/>
    <property type="evidence" value="ECO:0007669"/>
    <property type="project" value="UniProtKB-UniRule"/>
</dbReference>
<feature type="binding site" evidence="9">
    <location>
        <position position="74"/>
    </location>
    <ligand>
        <name>ATP</name>
        <dbReference type="ChEBI" id="CHEBI:30616"/>
    </ligand>
</feature>
<evidence type="ECO:0000256" key="4">
    <source>
        <dbReference type="ARBA" id="ARBA00022741"/>
    </source>
</evidence>
<organism evidence="11 12">
    <name type="scientific">Mycena pura</name>
    <dbReference type="NCBI Taxonomy" id="153505"/>
    <lineage>
        <taxon>Eukaryota</taxon>
        <taxon>Fungi</taxon>
        <taxon>Dikarya</taxon>
        <taxon>Basidiomycota</taxon>
        <taxon>Agaricomycotina</taxon>
        <taxon>Agaricomycetes</taxon>
        <taxon>Agaricomycetidae</taxon>
        <taxon>Agaricales</taxon>
        <taxon>Marasmiineae</taxon>
        <taxon>Mycenaceae</taxon>
        <taxon>Mycena</taxon>
    </lineage>
</organism>
<name>A0AAD6VIM7_9AGAR</name>
<keyword evidence="4 9" id="KW-0547">Nucleotide-binding</keyword>
<dbReference type="GO" id="GO:0050684">
    <property type="term" value="P:regulation of mRNA processing"/>
    <property type="evidence" value="ECO:0007669"/>
    <property type="project" value="TreeGrafter"/>
</dbReference>
<dbReference type="Gene3D" id="1.10.510.10">
    <property type="entry name" value="Transferase(Phosphotransferase) domain 1"/>
    <property type="match status" value="1"/>
</dbReference>
<dbReference type="InterPro" id="IPR000719">
    <property type="entry name" value="Prot_kinase_dom"/>
</dbReference>
<feature type="non-terminal residue" evidence="11">
    <location>
        <position position="1"/>
    </location>
</feature>
<dbReference type="SMART" id="SM00220">
    <property type="entry name" value="S_TKc"/>
    <property type="match status" value="1"/>
</dbReference>
<dbReference type="Proteomes" id="UP001219525">
    <property type="component" value="Unassembled WGS sequence"/>
</dbReference>
<dbReference type="PANTHER" id="PTHR47634:SF9">
    <property type="entry name" value="PROTEIN KINASE DOMAIN-CONTAINING PROTEIN-RELATED"/>
    <property type="match status" value="1"/>
</dbReference>
<evidence type="ECO:0000256" key="7">
    <source>
        <dbReference type="ARBA" id="ARBA00047899"/>
    </source>
</evidence>
<evidence type="ECO:0000313" key="11">
    <source>
        <dbReference type="EMBL" id="KAJ7213957.1"/>
    </source>
</evidence>
<protein>
    <recommendedName>
        <fullName evidence="1">non-specific serine/threonine protein kinase</fullName>
        <ecNumber evidence="1">2.7.11.1</ecNumber>
    </recommendedName>
</protein>
<dbReference type="GO" id="GO:0000245">
    <property type="term" value="P:spliceosomal complex assembly"/>
    <property type="evidence" value="ECO:0007669"/>
    <property type="project" value="TreeGrafter"/>
</dbReference>
<dbReference type="InterPro" id="IPR051334">
    <property type="entry name" value="SRPK"/>
</dbReference>
<dbReference type="GO" id="GO:0005737">
    <property type="term" value="C:cytoplasm"/>
    <property type="evidence" value="ECO:0007669"/>
    <property type="project" value="TreeGrafter"/>
</dbReference>
<dbReference type="PROSITE" id="PS50011">
    <property type="entry name" value="PROTEIN_KINASE_DOM"/>
    <property type="match status" value="1"/>
</dbReference>
<feature type="domain" description="Protein kinase" evidence="10">
    <location>
        <begin position="45"/>
        <end position="303"/>
    </location>
</feature>
<evidence type="ECO:0000256" key="2">
    <source>
        <dbReference type="ARBA" id="ARBA00022527"/>
    </source>
</evidence>
<dbReference type="InterPro" id="IPR011009">
    <property type="entry name" value="Kinase-like_dom_sf"/>
</dbReference>
<dbReference type="InterPro" id="IPR017441">
    <property type="entry name" value="Protein_kinase_ATP_BS"/>
</dbReference>
<dbReference type="EMBL" id="JARJCW010000020">
    <property type="protein sequence ID" value="KAJ7213957.1"/>
    <property type="molecule type" value="Genomic_DNA"/>
</dbReference>
<evidence type="ECO:0000256" key="5">
    <source>
        <dbReference type="ARBA" id="ARBA00022777"/>
    </source>
</evidence>
<evidence type="ECO:0000256" key="6">
    <source>
        <dbReference type="ARBA" id="ARBA00022840"/>
    </source>
</evidence>
<evidence type="ECO:0000256" key="9">
    <source>
        <dbReference type="PROSITE-ProRule" id="PRU10141"/>
    </source>
</evidence>
<sequence length="303" mass="33442">MSAEFDGFLFLEDMEGCELESCVAYTLGGFCPIQLGCDLGSPPRYRIIAKLGYGGYSTVWLAHDRIAKRNVALKIVEARSSSSNEMNMLQRFKAFDTEAPRVVQLLDAFEHTSPNGVHQVLVMEPVLLVDVSLCLAFTPHITRDLKLCARQLSLLHSSTVTVSHTGTHLADLHPGNVGMAVPEVERLSIVDIWNLTGRPEAFPILHTSKKLETLPPYLCTKMDLGALLLRSAPEFAQRPLSMRILDLGNAYIVGECCPRAITPLAYAAPEVAFAREALNDLDVPWDQRSDIWSLAVCLYALVC</sequence>
<dbReference type="AlphaFoldDB" id="A0AAD6VIM7"/>
<evidence type="ECO:0000256" key="1">
    <source>
        <dbReference type="ARBA" id="ARBA00012513"/>
    </source>
</evidence>
<dbReference type="PROSITE" id="PS00107">
    <property type="entry name" value="PROTEIN_KINASE_ATP"/>
    <property type="match status" value="1"/>
</dbReference>
<dbReference type="PANTHER" id="PTHR47634">
    <property type="entry name" value="PROTEIN KINASE DOMAIN-CONTAINING PROTEIN-RELATED"/>
    <property type="match status" value="1"/>
</dbReference>
<dbReference type="SUPFAM" id="SSF56112">
    <property type="entry name" value="Protein kinase-like (PK-like)"/>
    <property type="match status" value="1"/>
</dbReference>
<keyword evidence="3" id="KW-0808">Transferase</keyword>
<evidence type="ECO:0000259" key="10">
    <source>
        <dbReference type="PROSITE" id="PS50011"/>
    </source>
</evidence>
<comment type="catalytic activity">
    <reaction evidence="8">
        <text>L-seryl-[protein] + ATP = O-phospho-L-seryl-[protein] + ADP + H(+)</text>
        <dbReference type="Rhea" id="RHEA:17989"/>
        <dbReference type="Rhea" id="RHEA-COMP:9863"/>
        <dbReference type="Rhea" id="RHEA-COMP:11604"/>
        <dbReference type="ChEBI" id="CHEBI:15378"/>
        <dbReference type="ChEBI" id="CHEBI:29999"/>
        <dbReference type="ChEBI" id="CHEBI:30616"/>
        <dbReference type="ChEBI" id="CHEBI:83421"/>
        <dbReference type="ChEBI" id="CHEBI:456216"/>
        <dbReference type="EC" id="2.7.11.1"/>
    </reaction>
</comment>
<comment type="catalytic activity">
    <reaction evidence="7">
        <text>L-threonyl-[protein] + ATP = O-phospho-L-threonyl-[protein] + ADP + H(+)</text>
        <dbReference type="Rhea" id="RHEA:46608"/>
        <dbReference type="Rhea" id="RHEA-COMP:11060"/>
        <dbReference type="Rhea" id="RHEA-COMP:11605"/>
        <dbReference type="ChEBI" id="CHEBI:15378"/>
        <dbReference type="ChEBI" id="CHEBI:30013"/>
        <dbReference type="ChEBI" id="CHEBI:30616"/>
        <dbReference type="ChEBI" id="CHEBI:61977"/>
        <dbReference type="ChEBI" id="CHEBI:456216"/>
        <dbReference type="EC" id="2.7.11.1"/>
    </reaction>
</comment>
<evidence type="ECO:0000256" key="8">
    <source>
        <dbReference type="ARBA" id="ARBA00048679"/>
    </source>
</evidence>
<accession>A0AAD6VIM7</accession>
<proteinExistence type="predicted"/>
<dbReference type="GO" id="GO:0004674">
    <property type="term" value="F:protein serine/threonine kinase activity"/>
    <property type="evidence" value="ECO:0007669"/>
    <property type="project" value="UniProtKB-KW"/>
</dbReference>
<gene>
    <name evidence="11" type="ORF">GGX14DRAFT_444699</name>
</gene>
<evidence type="ECO:0000256" key="3">
    <source>
        <dbReference type="ARBA" id="ARBA00022679"/>
    </source>
</evidence>
<evidence type="ECO:0000313" key="12">
    <source>
        <dbReference type="Proteomes" id="UP001219525"/>
    </source>
</evidence>
<comment type="caution">
    <text evidence="11">The sequence shown here is derived from an EMBL/GenBank/DDBJ whole genome shotgun (WGS) entry which is preliminary data.</text>
</comment>
<dbReference type="GO" id="GO:0005634">
    <property type="term" value="C:nucleus"/>
    <property type="evidence" value="ECO:0007669"/>
    <property type="project" value="TreeGrafter"/>
</dbReference>
<keyword evidence="5 11" id="KW-0418">Kinase</keyword>
<keyword evidence="6 9" id="KW-0067">ATP-binding</keyword>
<keyword evidence="2" id="KW-0723">Serine/threonine-protein kinase</keyword>
<reference evidence="11" key="1">
    <citation type="submission" date="2023-03" db="EMBL/GenBank/DDBJ databases">
        <title>Massive genome expansion in bonnet fungi (Mycena s.s.) driven by repeated elements and novel gene families across ecological guilds.</title>
        <authorList>
            <consortium name="Lawrence Berkeley National Laboratory"/>
            <person name="Harder C.B."/>
            <person name="Miyauchi S."/>
            <person name="Viragh M."/>
            <person name="Kuo A."/>
            <person name="Thoen E."/>
            <person name="Andreopoulos B."/>
            <person name="Lu D."/>
            <person name="Skrede I."/>
            <person name="Drula E."/>
            <person name="Henrissat B."/>
            <person name="Morin E."/>
            <person name="Kohler A."/>
            <person name="Barry K."/>
            <person name="LaButti K."/>
            <person name="Morin E."/>
            <person name="Salamov A."/>
            <person name="Lipzen A."/>
            <person name="Mereny Z."/>
            <person name="Hegedus B."/>
            <person name="Baldrian P."/>
            <person name="Stursova M."/>
            <person name="Weitz H."/>
            <person name="Taylor A."/>
            <person name="Grigoriev I.V."/>
            <person name="Nagy L.G."/>
            <person name="Martin F."/>
            <person name="Kauserud H."/>
        </authorList>
    </citation>
    <scope>NUCLEOTIDE SEQUENCE</scope>
    <source>
        <strain evidence="11">9144</strain>
    </source>
</reference>
<keyword evidence="12" id="KW-1185">Reference proteome</keyword>